<feature type="transmembrane region" description="Helical" evidence="2">
    <location>
        <begin position="20"/>
        <end position="37"/>
    </location>
</feature>
<dbReference type="KEGG" id="izh:FEM41_03495"/>
<feature type="transmembrane region" description="Helical" evidence="2">
    <location>
        <begin position="57"/>
        <end position="76"/>
    </location>
</feature>
<feature type="transmembrane region" description="Helical" evidence="2">
    <location>
        <begin position="125"/>
        <end position="142"/>
    </location>
</feature>
<dbReference type="InterPro" id="IPR018770">
    <property type="entry name" value="ChloroindolylP_hydrolase"/>
</dbReference>
<accession>A0A4P8YG50</accession>
<gene>
    <name evidence="3" type="ORF">FEM41_03495</name>
</gene>
<dbReference type="OrthoDB" id="6623608at2"/>
<organism evidence="3 4">
    <name type="scientific">Jejubacter calystegiae</name>
    <dbReference type="NCBI Taxonomy" id="2579935"/>
    <lineage>
        <taxon>Bacteria</taxon>
        <taxon>Pseudomonadati</taxon>
        <taxon>Pseudomonadota</taxon>
        <taxon>Gammaproteobacteria</taxon>
        <taxon>Enterobacterales</taxon>
        <taxon>Enterobacteriaceae</taxon>
        <taxon>Jejubacter</taxon>
    </lineage>
</organism>
<dbReference type="RefSeq" id="WP_138094477.1">
    <property type="nucleotide sequence ID" value="NZ_CP040428.1"/>
</dbReference>
<feature type="transmembrane region" description="Helical" evidence="2">
    <location>
        <begin position="88"/>
        <end position="113"/>
    </location>
</feature>
<feature type="region of interest" description="Disordered" evidence="1">
    <location>
        <begin position="175"/>
        <end position="203"/>
    </location>
</feature>
<dbReference type="InterPro" id="IPR036259">
    <property type="entry name" value="MFS_trans_sf"/>
</dbReference>
<sequence length="332" mass="38033">MSSLEQRLAERLTDKRWKRATLVFLLFVLARGFMNNFQPLATELHPPLPEDEGSLDGAILVFCWAGFTILFRTLLFDRRALAMGIAAGLLWIPTGDILALPFWAGSMALLVYLLNSLGKWRGIHYWYMALWSFVIGSYIEAYTLLNSPFYTGAIIALFVTYCKYWYPRFIQERQAAQEEDEDDEEEAFDEDKEPDNSEDEPELAPFETEIARLESLENLEGAVHSELKGIIKYARLIQHCMLTDPRDMQPGQDFLNRYLPSVEEIITKSQNLSSQLAGHGNEHQVTARSVEILKALRSAFRQKHAQLLENDETELNTEVSTLEKLLKTDGFL</sequence>
<reference evidence="3 4" key="1">
    <citation type="submission" date="2019-05" db="EMBL/GenBank/DDBJ databases">
        <title>Complete genome sequence of Izhakiella calystegiae KSNA2, an endophyte isolated from beach morning glory (Calystegia soldanella).</title>
        <authorList>
            <person name="Jiang L."/>
            <person name="Jeong J.C."/>
            <person name="Kim C.Y."/>
            <person name="Kim D.H."/>
            <person name="Kim S.W."/>
            <person name="Lee j."/>
        </authorList>
    </citation>
    <scope>NUCLEOTIDE SEQUENCE [LARGE SCALE GENOMIC DNA]</scope>
    <source>
        <strain evidence="3 4">KSNA2</strain>
    </source>
</reference>
<evidence type="ECO:0000256" key="2">
    <source>
        <dbReference type="SAM" id="Phobius"/>
    </source>
</evidence>
<protein>
    <recommendedName>
        <fullName evidence="5">5-bromo-4-chloroindolyl phosphate hydrolysis protein</fullName>
    </recommendedName>
</protein>
<dbReference type="Proteomes" id="UP000302163">
    <property type="component" value="Chromosome"/>
</dbReference>
<keyword evidence="2" id="KW-1133">Transmembrane helix</keyword>
<dbReference type="SUPFAM" id="SSF103473">
    <property type="entry name" value="MFS general substrate transporter"/>
    <property type="match status" value="1"/>
</dbReference>
<name>A0A4P8YG50_9ENTR</name>
<evidence type="ECO:0008006" key="5">
    <source>
        <dbReference type="Google" id="ProtNLM"/>
    </source>
</evidence>
<evidence type="ECO:0000313" key="3">
    <source>
        <dbReference type="EMBL" id="QCT18776.1"/>
    </source>
</evidence>
<dbReference type="EMBL" id="CP040428">
    <property type="protein sequence ID" value="QCT18776.1"/>
    <property type="molecule type" value="Genomic_DNA"/>
</dbReference>
<dbReference type="Pfam" id="PF10112">
    <property type="entry name" value="Halogen_Hydrol"/>
    <property type="match status" value="1"/>
</dbReference>
<evidence type="ECO:0000256" key="1">
    <source>
        <dbReference type="SAM" id="MobiDB-lite"/>
    </source>
</evidence>
<evidence type="ECO:0000313" key="4">
    <source>
        <dbReference type="Proteomes" id="UP000302163"/>
    </source>
</evidence>
<proteinExistence type="predicted"/>
<keyword evidence="2" id="KW-0472">Membrane</keyword>
<dbReference type="AlphaFoldDB" id="A0A4P8YG50"/>
<feature type="compositionally biased region" description="Acidic residues" evidence="1">
    <location>
        <begin position="177"/>
        <end position="202"/>
    </location>
</feature>
<keyword evidence="4" id="KW-1185">Reference proteome</keyword>
<keyword evidence="2" id="KW-0812">Transmembrane</keyword>